<dbReference type="Pfam" id="PF16233">
    <property type="entry name" value="DUF4893"/>
    <property type="match status" value="1"/>
</dbReference>
<dbReference type="OrthoDB" id="1098356at2"/>
<protein>
    <submittedName>
        <fullName evidence="1">Uncharacterized protein DUF4893</fullName>
    </submittedName>
</protein>
<dbReference type="RefSeq" id="WP_113959960.1">
    <property type="nucleotide sequence ID" value="NZ_QNRR01000007.1"/>
</dbReference>
<dbReference type="Proteomes" id="UP000253426">
    <property type="component" value="Unassembled WGS sequence"/>
</dbReference>
<comment type="caution">
    <text evidence="1">The sequence shown here is derived from an EMBL/GenBank/DDBJ whole genome shotgun (WGS) entry which is preliminary data.</text>
</comment>
<sequence>MTFCRNLHVPLWLVLCLVTVSHIASVHGIGVGAVKAQQSAMDDDEQKVLAGAEEALKSQLGEIKKTTQDKESLAAAEDMLAVLAKPRVPITTSEELQGNWQVRSLQTGQYGAYTYPYFKCRIGTEGKDLVFHKSTGSQRRKGTLVREDENRYLFTGGAYVEGDPVGRYYGVKDNPTEAQKNNNSVGYLYKLGKGHYLMIFSPSGPNGEMYEMKK</sequence>
<name>A0A366HGI7_9BACT</name>
<evidence type="ECO:0000313" key="1">
    <source>
        <dbReference type="EMBL" id="RBP41321.1"/>
    </source>
</evidence>
<keyword evidence="2" id="KW-1185">Reference proteome</keyword>
<organism evidence="1 2">
    <name type="scientific">Roseimicrobium gellanilyticum</name>
    <dbReference type="NCBI Taxonomy" id="748857"/>
    <lineage>
        <taxon>Bacteria</taxon>
        <taxon>Pseudomonadati</taxon>
        <taxon>Verrucomicrobiota</taxon>
        <taxon>Verrucomicrobiia</taxon>
        <taxon>Verrucomicrobiales</taxon>
        <taxon>Verrucomicrobiaceae</taxon>
        <taxon>Roseimicrobium</taxon>
    </lineage>
</organism>
<evidence type="ECO:0000313" key="2">
    <source>
        <dbReference type="Proteomes" id="UP000253426"/>
    </source>
</evidence>
<dbReference type="AlphaFoldDB" id="A0A366HGI7"/>
<reference evidence="1 2" key="1">
    <citation type="submission" date="2018-06" db="EMBL/GenBank/DDBJ databases">
        <title>Genomic Encyclopedia of Type Strains, Phase IV (KMG-IV): sequencing the most valuable type-strain genomes for metagenomic binning, comparative biology and taxonomic classification.</title>
        <authorList>
            <person name="Goeker M."/>
        </authorList>
    </citation>
    <scope>NUCLEOTIDE SEQUENCE [LARGE SCALE GENOMIC DNA]</scope>
    <source>
        <strain evidence="1 2">DSM 25532</strain>
    </source>
</reference>
<dbReference type="InterPro" id="IPR032609">
    <property type="entry name" value="DUF4893"/>
</dbReference>
<gene>
    <name evidence="1" type="ORF">DES53_107152</name>
</gene>
<accession>A0A366HGI7</accession>
<dbReference type="EMBL" id="QNRR01000007">
    <property type="protein sequence ID" value="RBP41321.1"/>
    <property type="molecule type" value="Genomic_DNA"/>
</dbReference>
<proteinExistence type="predicted"/>